<organism evidence="2 3">
    <name type="scientific">Streptomyces bambusae</name>
    <dbReference type="NCBI Taxonomy" id="1550616"/>
    <lineage>
        <taxon>Bacteria</taxon>
        <taxon>Bacillati</taxon>
        <taxon>Actinomycetota</taxon>
        <taxon>Actinomycetes</taxon>
        <taxon>Kitasatosporales</taxon>
        <taxon>Streptomycetaceae</taxon>
        <taxon>Streptomyces</taxon>
    </lineage>
</organism>
<evidence type="ECO:0000313" key="2">
    <source>
        <dbReference type="EMBL" id="MBW5485633.1"/>
    </source>
</evidence>
<dbReference type="RefSeq" id="WP_219670522.1">
    <property type="nucleotide sequence ID" value="NZ_WTFF01000275.1"/>
</dbReference>
<gene>
    <name evidence="2" type="ORF">GPJ59_28115</name>
</gene>
<evidence type="ECO:0000313" key="3">
    <source>
        <dbReference type="Proteomes" id="UP000812013"/>
    </source>
</evidence>
<accession>A0ABS6ZD23</accession>
<feature type="compositionally biased region" description="Low complexity" evidence="1">
    <location>
        <begin position="641"/>
        <end position="668"/>
    </location>
</feature>
<feature type="region of interest" description="Disordered" evidence="1">
    <location>
        <begin position="628"/>
        <end position="680"/>
    </location>
</feature>
<feature type="non-terminal residue" evidence="2">
    <location>
        <position position="680"/>
    </location>
</feature>
<name>A0ABS6ZD23_9ACTN</name>
<feature type="compositionally biased region" description="Low complexity" evidence="1">
    <location>
        <begin position="189"/>
        <end position="207"/>
    </location>
</feature>
<reference evidence="2 3" key="1">
    <citation type="submission" date="2019-12" db="EMBL/GenBank/DDBJ databases">
        <title>Genome sequence of Streptomyces bambusae.</title>
        <authorList>
            <person name="Bansal K."/>
            <person name="Choksket S."/>
            <person name="Korpole S."/>
            <person name="Patil P.B."/>
        </authorList>
    </citation>
    <scope>NUCLEOTIDE SEQUENCE [LARGE SCALE GENOMIC DNA]</scope>
    <source>
        <strain evidence="2 3">SK60</strain>
    </source>
</reference>
<feature type="compositionally biased region" description="Basic and acidic residues" evidence="1">
    <location>
        <begin position="252"/>
        <end position="261"/>
    </location>
</feature>
<keyword evidence="3" id="KW-1185">Reference proteome</keyword>
<feature type="region of interest" description="Disordered" evidence="1">
    <location>
        <begin position="1"/>
        <end position="22"/>
    </location>
</feature>
<feature type="region of interest" description="Disordered" evidence="1">
    <location>
        <begin position="146"/>
        <end position="346"/>
    </location>
</feature>
<protein>
    <submittedName>
        <fullName evidence="2">Uncharacterized protein</fullName>
    </submittedName>
</protein>
<feature type="compositionally biased region" description="Low complexity" evidence="1">
    <location>
        <begin position="233"/>
        <end position="246"/>
    </location>
</feature>
<feature type="compositionally biased region" description="Basic and acidic residues" evidence="1">
    <location>
        <begin position="269"/>
        <end position="325"/>
    </location>
</feature>
<sequence length="680" mass="69026">MSTPPPATATAPAPAAPGSRMWPVGPHLVIAPEEAEPALTAALTTALSGLPPLPDAVLVLAAAPDAAPVLRRSLPDLVDRATGRGAARLVLAASGLAAPGPDGTRPVEAVATTAGFPVIAPDGMVTVEPDGSLRLAPPGRWWLSEPGAPARALDPTWPPGVPAGAERAEAVPGPDTDTGWGAAPRPDARSGPDAASDSGSGSGAVPGREAPTPMADRDGEPGLGEPAIGEPASAQPGPSEQGPGEPADSDDDRAAPERIAPERIAPVRVDAEGVGADRVDAEGVGADRVDAEGVDVERVAPERVDAEEVDVERVGAEEVDRERFGPEGGASCAGPDEGPAEGEPPLPLAPPVPVVAESDGGAHGFASGPVGVAERGGRRIRPVPGGFWLGELPEGVEPLIGVRPDDLLLGVGSPQQPALPTAELLDLVREAVPEPDGLLLAAPWADPAELTGMAVALAARSGRTVRVAVGLPVRTADDHATSFLDGRGAPTWQPLLVELTASPEHRRVVPSAWLRLPGLDATAPAVHRAAAEGWVLETVPAGLWLRPEGRSANPWPRMLRPDPARPVLVVGDPDRGVAPELWEALPGVLAALPDLGAAAPYGLLFHGPATDVMPARAWAGSNGLDWLGPAEGAQRADRAPDAPATPSTDPDPASADAAGGTPSPAPARLLYTYPRPRDRG</sequence>
<feature type="compositionally biased region" description="Low complexity" evidence="1">
    <location>
        <begin position="8"/>
        <end position="17"/>
    </location>
</feature>
<comment type="caution">
    <text evidence="2">The sequence shown here is derived from an EMBL/GenBank/DDBJ whole genome shotgun (WGS) entry which is preliminary data.</text>
</comment>
<dbReference type="EMBL" id="WTFF01000275">
    <property type="protein sequence ID" value="MBW5485633.1"/>
    <property type="molecule type" value="Genomic_DNA"/>
</dbReference>
<proteinExistence type="predicted"/>
<evidence type="ECO:0000256" key="1">
    <source>
        <dbReference type="SAM" id="MobiDB-lite"/>
    </source>
</evidence>
<dbReference type="Proteomes" id="UP000812013">
    <property type="component" value="Unassembled WGS sequence"/>
</dbReference>